<dbReference type="Proteomes" id="UP000033956">
    <property type="component" value="Unassembled WGS sequence"/>
</dbReference>
<feature type="transmembrane region" description="Helical" evidence="1">
    <location>
        <begin position="101"/>
        <end position="123"/>
    </location>
</feature>
<feature type="transmembrane region" description="Helical" evidence="1">
    <location>
        <begin position="21"/>
        <end position="46"/>
    </location>
</feature>
<feature type="transmembrane region" description="Helical" evidence="1">
    <location>
        <begin position="66"/>
        <end position="89"/>
    </location>
</feature>
<keyword evidence="1" id="KW-0472">Membrane</keyword>
<feature type="transmembrane region" description="Helical" evidence="1">
    <location>
        <begin position="200"/>
        <end position="219"/>
    </location>
</feature>
<sequence length="232" mass="24244">MAFQTHEALVARPSAQDLRTGALGALVVSAGYVLLPTFRSVVMAILGEEDTAPYPRPADISQHEWWGVSGAVIFALIGVGVLLTVVATVDTTSPWGRAGTALGMIGTGGYFLSGAGSLGMYSFVAANLVHTGADEGAQVAALWAVNIATGAALTVAACCTAAWLVWLGVTGPRRGIIGRLTGILLIVLAMLIIGGFTFSFLPVQFAFIPAFVLLGIALWRRRRPMRQTSADE</sequence>
<feature type="transmembrane region" description="Helical" evidence="1">
    <location>
        <begin position="143"/>
        <end position="169"/>
    </location>
</feature>
<evidence type="ECO:0008006" key="4">
    <source>
        <dbReference type="Google" id="ProtNLM"/>
    </source>
</evidence>
<organism evidence="2 3">
    <name type="scientific">Microbacterium terrae</name>
    <dbReference type="NCBI Taxonomy" id="69369"/>
    <lineage>
        <taxon>Bacteria</taxon>
        <taxon>Bacillati</taxon>
        <taxon>Actinomycetota</taxon>
        <taxon>Actinomycetes</taxon>
        <taxon>Micrococcales</taxon>
        <taxon>Microbacteriaceae</taxon>
        <taxon>Microbacterium</taxon>
    </lineage>
</organism>
<feature type="transmembrane region" description="Helical" evidence="1">
    <location>
        <begin position="176"/>
        <end position="194"/>
    </location>
</feature>
<keyword evidence="3" id="KW-1185">Reference proteome</keyword>
<keyword evidence="1" id="KW-0812">Transmembrane</keyword>
<dbReference type="RefSeq" id="WP_045276417.1">
    <property type="nucleotide sequence ID" value="NZ_BAAAUP010000002.1"/>
</dbReference>
<evidence type="ECO:0000256" key="1">
    <source>
        <dbReference type="SAM" id="Phobius"/>
    </source>
</evidence>
<protein>
    <recommendedName>
        <fullName evidence="4">DUF4386 domain-containing protein</fullName>
    </recommendedName>
</protein>
<reference evidence="2 3" key="1">
    <citation type="submission" date="2015-02" db="EMBL/GenBank/DDBJ databases">
        <title>Draft genome sequences of ten Microbacterium spp. with emphasis on heavy metal contaminated environments.</title>
        <authorList>
            <person name="Corretto E."/>
        </authorList>
    </citation>
    <scope>NUCLEOTIDE SEQUENCE [LARGE SCALE GENOMIC DNA]</scope>
    <source>
        <strain evidence="2 3">DSM 12510</strain>
    </source>
</reference>
<dbReference type="PATRIC" id="fig|92835.4.peg.2557"/>
<evidence type="ECO:0000313" key="3">
    <source>
        <dbReference type="Proteomes" id="UP000033956"/>
    </source>
</evidence>
<dbReference type="EMBL" id="JYIZ01000054">
    <property type="protein sequence ID" value="KJL38729.1"/>
    <property type="molecule type" value="Genomic_DNA"/>
</dbReference>
<name>A0A0M2GXN5_9MICO</name>
<keyword evidence="1" id="KW-1133">Transmembrane helix</keyword>
<dbReference type="STRING" id="92835.RS81_02524"/>
<proteinExistence type="predicted"/>
<accession>A0A0M2GXN5</accession>
<dbReference type="AlphaFoldDB" id="A0A0M2GXN5"/>
<comment type="caution">
    <text evidence="2">The sequence shown here is derived from an EMBL/GenBank/DDBJ whole genome shotgun (WGS) entry which is preliminary data.</text>
</comment>
<evidence type="ECO:0000313" key="2">
    <source>
        <dbReference type="EMBL" id="KJL38729.1"/>
    </source>
</evidence>
<gene>
    <name evidence="2" type="ORF">RS81_02524</name>
</gene>